<proteinExistence type="predicted"/>
<dbReference type="Proteomes" id="UP000037696">
    <property type="component" value="Unassembled WGS sequence"/>
</dbReference>
<dbReference type="AlphaFoldDB" id="A0A0M8NZ79"/>
<evidence type="ECO:0000259" key="2">
    <source>
        <dbReference type="SMART" id="SM00827"/>
    </source>
</evidence>
<dbReference type="InterPro" id="IPR016036">
    <property type="entry name" value="Malonyl_transacylase_ACP-bd"/>
</dbReference>
<dbReference type="InterPro" id="IPR014043">
    <property type="entry name" value="Acyl_transferase_dom"/>
</dbReference>
<dbReference type="Gene3D" id="3.40.366.10">
    <property type="entry name" value="Malonyl-Coenzyme A Acyl Carrier Protein, domain 2"/>
    <property type="match status" value="1"/>
</dbReference>
<dbReference type="SUPFAM" id="SSF52151">
    <property type="entry name" value="FabD/lysophospholipase-like"/>
    <property type="match status" value="1"/>
</dbReference>
<dbReference type="InterPro" id="IPR016035">
    <property type="entry name" value="Acyl_Trfase/lysoPLipase"/>
</dbReference>
<dbReference type="InterPro" id="IPR050444">
    <property type="entry name" value="Polyketide_Synthase"/>
</dbReference>
<dbReference type="EMBL" id="LHQQ01000346">
    <property type="protein sequence ID" value="KOS37180.1"/>
    <property type="molecule type" value="Genomic_DNA"/>
</dbReference>
<gene>
    <name evidence="3" type="ORF">ACN38_g12035</name>
</gene>
<feature type="domain" description="Malonyl-CoA:ACP transacylase (MAT)" evidence="2">
    <location>
        <begin position="27"/>
        <end position="371"/>
    </location>
</feature>
<accession>A0A0M8NZ79</accession>
<comment type="caution">
    <text evidence="3">The sequence shown here is derived from an EMBL/GenBank/DDBJ whole genome shotgun (WGS) entry which is preliminary data.</text>
</comment>
<evidence type="ECO:0000313" key="3">
    <source>
        <dbReference type="EMBL" id="KOS37180.1"/>
    </source>
</evidence>
<evidence type="ECO:0000256" key="1">
    <source>
        <dbReference type="ARBA" id="ARBA00022679"/>
    </source>
</evidence>
<reference evidence="3 4" key="1">
    <citation type="submission" date="2015-08" db="EMBL/GenBank/DDBJ databases">
        <title>Genome sequencing of Penicillium nordicum.</title>
        <authorList>
            <person name="Nguyen H.D."/>
            <person name="Seifert K.A."/>
        </authorList>
    </citation>
    <scope>NUCLEOTIDE SEQUENCE [LARGE SCALE GENOMIC DNA]</scope>
    <source>
        <strain evidence="3 4">DAOMC 185683</strain>
    </source>
</reference>
<dbReference type="SMART" id="SM00827">
    <property type="entry name" value="PKS_AT"/>
    <property type="match status" value="1"/>
</dbReference>
<protein>
    <recommendedName>
        <fullName evidence="2">Malonyl-CoA:ACP transacylase (MAT) domain-containing protein</fullName>
    </recommendedName>
</protein>
<dbReference type="Gene3D" id="3.30.70.3290">
    <property type="match status" value="1"/>
</dbReference>
<dbReference type="PANTHER" id="PTHR45681:SF6">
    <property type="entry name" value="POLYKETIDE SYNTHASE 37"/>
    <property type="match status" value="1"/>
</dbReference>
<dbReference type="InterPro" id="IPR001227">
    <property type="entry name" value="Ac_transferase_dom_sf"/>
</dbReference>
<dbReference type="STRING" id="229535.A0A0M8NZ79"/>
<dbReference type="GO" id="GO:0016740">
    <property type="term" value="F:transferase activity"/>
    <property type="evidence" value="ECO:0007669"/>
    <property type="project" value="UniProtKB-KW"/>
</dbReference>
<evidence type="ECO:0000313" key="4">
    <source>
        <dbReference type="Proteomes" id="UP000037696"/>
    </source>
</evidence>
<dbReference type="Pfam" id="PF00698">
    <property type="entry name" value="Acyl_transf_1"/>
    <property type="match status" value="1"/>
</dbReference>
<dbReference type="OrthoDB" id="429813at2759"/>
<sequence>MVLSSADKATTDFPSVQLPGPKPVILCFGGQISTYVGLDQEVYDSTSILRCYVDQCNAVCLSFSLQGIYPAIFQRSPIEDIVQLQTVLFAMQYSCAKAWIDIGANVASVIGHSFGELTALCVSNVVSLQDAVKMISGRARLIKERWDSDKGSMMAVEADLSDVEALLAKVKLQTGSEAGVAIAWYNASRSFTLAGPTEGLNHAKGLLKNDPEFSRIRSKKLNVTNAFHSALVDGLIDGLKSLGQGIKFRKPTINIETATVQVSISTFNSSYVASHMRKPVFFAHAVKRLSDKFPAATWLEAGSNSTITAMASRALGTSSSSFQAVNITSEGAFQSPSETTITLWREGQKVGFWAHHRLQTAMYTPVLLPPYQFEKSTHWMDLKVLPKPEVSAKVTEKPALIEASKGLTTLVGYQDASQRSVQFRVNVTTDKFNRLLSGHIMANTSAVCPGMFQVEVALDALMSLQPEFQNRSFIPELHGLRHYQPLVKDDSRAV</sequence>
<keyword evidence="4" id="KW-1185">Reference proteome</keyword>
<organism evidence="3 4">
    <name type="scientific">Penicillium nordicum</name>
    <dbReference type="NCBI Taxonomy" id="229535"/>
    <lineage>
        <taxon>Eukaryota</taxon>
        <taxon>Fungi</taxon>
        <taxon>Dikarya</taxon>
        <taxon>Ascomycota</taxon>
        <taxon>Pezizomycotina</taxon>
        <taxon>Eurotiomycetes</taxon>
        <taxon>Eurotiomycetidae</taxon>
        <taxon>Eurotiales</taxon>
        <taxon>Aspergillaceae</taxon>
        <taxon>Penicillium</taxon>
    </lineage>
</organism>
<keyword evidence="1" id="KW-0808">Transferase</keyword>
<name>A0A0M8NZ79_9EURO</name>
<dbReference type="SUPFAM" id="SSF55048">
    <property type="entry name" value="Probable ACP-binding domain of malonyl-CoA ACP transacylase"/>
    <property type="match status" value="1"/>
</dbReference>
<dbReference type="PANTHER" id="PTHR45681">
    <property type="entry name" value="POLYKETIDE SYNTHASE 44-RELATED"/>
    <property type="match status" value="1"/>
</dbReference>